<feature type="domain" description="Glycoside hydrolase family 2 immunoglobulin-like beta-sandwich" evidence="9">
    <location>
        <begin position="235"/>
        <end position="322"/>
    </location>
</feature>
<dbReference type="GO" id="GO:0004567">
    <property type="term" value="F:beta-mannosidase activity"/>
    <property type="evidence" value="ECO:0007669"/>
    <property type="project" value="UniProtKB-EC"/>
</dbReference>
<gene>
    <name evidence="12" type="ORF">FOMPIDRAFT_63148</name>
</gene>
<evidence type="ECO:0000256" key="7">
    <source>
        <dbReference type="ARBA" id="ARBA00041069"/>
    </source>
</evidence>
<dbReference type="SUPFAM" id="SSF49303">
    <property type="entry name" value="beta-Galactosidase/glucuronidase domain"/>
    <property type="match status" value="2"/>
</dbReference>
<proteinExistence type="inferred from homology"/>
<evidence type="ECO:0000259" key="11">
    <source>
        <dbReference type="Pfam" id="PF22666"/>
    </source>
</evidence>
<dbReference type="InterPro" id="IPR050887">
    <property type="entry name" value="Beta-mannosidase_GH2"/>
</dbReference>
<dbReference type="Pfam" id="PF17786">
    <property type="entry name" value="Mannosidase_ig"/>
    <property type="match status" value="1"/>
</dbReference>
<evidence type="ECO:0000259" key="10">
    <source>
        <dbReference type="Pfam" id="PF17786"/>
    </source>
</evidence>
<dbReference type="InterPro" id="IPR008979">
    <property type="entry name" value="Galactose-bd-like_sf"/>
</dbReference>
<comment type="catalytic activity">
    <reaction evidence="1">
        <text>Hydrolysis of terminal, non-reducing beta-D-mannose residues in beta-D-mannosides.</text>
        <dbReference type="EC" id="3.2.1.25"/>
    </reaction>
</comment>
<dbReference type="InterPro" id="IPR041447">
    <property type="entry name" value="Mannosidase_ig"/>
</dbReference>
<dbReference type="GO" id="GO:0006516">
    <property type="term" value="P:glycoprotein catabolic process"/>
    <property type="evidence" value="ECO:0007669"/>
    <property type="project" value="TreeGrafter"/>
</dbReference>
<dbReference type="OrthoDB" id="2866996at2759"/>
<dbReference type="Gene3D" id="2.60.40.10">
    <property type="entry name" value="Immunoglobulins"/>
    <property type="match status" value="2"/>
</dbReference>
<dbReference type="Proteomes" id="UP000015241">
    <property type="component" value="Unassembled WGS sequence"/>
</dbReference>
<dbReference type="HOGENOM" id="CLU_005015_1_1_1"/>
<dbReference type="InterPro" id="IPR036156">
    <property type="entry name" value="Beta-gal/glucu_dom_sf"/>
</dbReference>
<dbReference type="SUPFAM" id="SSF51445">
    <property type="entry name" value="(Trans)glycosidases"/>
    <property type="match status" value="1"/>
</dbReference>
<evidence type="ECO:0000256" key="5">
    <source>
        <dbReference type="ARBA" id="ARBA00023295"/>
    </source>
</evidence>
<evidence type="ECO:0000256" key="3">
    <source>
        <dbReference type="ARBA" id="ARBA00012754"/>
    </source>
</evidence>
<dbReference type="Pfam" id="PF22666">
    <property type="entry name" value="Glyco_hydro_2_N2"/>
    <property type="match status" value="1"/>
</dbReference>
<name>S8F6W3_FOMSC</name>
<evidence type="ECO:0000256" key="4">
    <source>
        <dbReference type="ARBA" id="ARBA00022801"/>
    </source>
</evidence>
<evidence type="ECO:0000256" key="6">
    <source>
        <dbReference type="ARBA" id="ARBA00038429"/>
    </source>
</evidence>
<reference evidence="12 13" key="1">
    <citation type="journal article" date="2012" name="Science">
        <title>The Paleozoic origin of enzymatic lignin decomposition reconstructed from 31 fungal genomes.</title>
        <authorList>
            <person name="Floudas D."/>
            <person name="Binder M."/>
            <person name="Riley R."/>
            <person name="Barry K."/>
            <person name="Blanchette R.A."/>
            <person name="Henrissat B."/>
            <person name="Martinez A.T."/>
            <person name="Otillar R."/>
            <person name="Spatafora J.W."/>
            <person name="Yadav J.S."/>
            <person name="Aerts A."/>
            <person name="Benoit I."/>
            <person name="Boyd A."/>
            <person name="Carlson A."/>
            <person name="Copeland A."/>
            <person name="Coutinho P.M."/>
            <person name="de Vries R.P."/>
            <person name="Ferreira P."/>
            <person name="Findley K."/>
            <person name="Foster B."/>
            <person name="Gaskell J."/>
            <person name="Glotzer D."/>
            <person name="Gorecki P."/>
            <person name="Heitman J."/>
            <person name="Hesse C."/>
            <person name="Hori C."/>
            <person name="Igarashi K."/>
            <person name="Jurgens J.A."/>
            <person name="Kallen N."/>
            <person name="Kersten P."/>
            <person name="Kohler A."/>
            <person name="Kuees U."/>
            <person name="Kumar T.K.A."/>
            <person name="Kuo A."/>
            <person name="LaButti K."/>
            <person name="Larrondo L.F."/>
            <person name="Lindquist E."/>
            <person name="Ling A."/>
            <person name="Lombard V."/>
            <person name="Lucas S."/>
            <person name="Lundell T."/>
            <person name="Martin R."/>
            <person name="McLaughlin D.J."/>
            <person name="Morgenstern I."/>
            <person name="Morin E."/>
            <person name="Murat C."/>
            <person name="Nagy L.G."/>
            <person name="Nolan M."/>
            <person name="Ohm R.A."/>
            <person name="Patyshakuliyeva A."/>
            <person name="Rokas A."/>
            <person name="Ruiz-Duenas F.J."/>
            <person name="Sabat G."/>
            <person name="Salamov A."/>
            <person name="Samejima M."/>
            <person name="Schmutz J."/>
            <person name="Slot J.C."/>
            <person name="St John F."/>
            <person name="Stenlid J."/>
            <person name="Sun H."/>
            <person name="Sun S."/>
            <person name="Syed K."/>
            <person name="Tsang A."/>
            <person name="Wiebenga A."/>
            <person name="Young D."/>
            <person name="Pisabarro A."/>
            <person name="Eastwood D.C."/>
            <person name="Martin F."/>
            <person name="Cullen D."/>
            <person name="Grigoriev I.V."/>
            <person name="Hibbett D.S."/>
        </authorList>
    </citation>
    <scope>NUCLEOTIDE SEQUENCE</scope>
    <source>
        <strain evidence="13">FP-58527</strain>
    </source>
</reference>
<keyword evidence="4" id="KW-0378">Hydrolase</keyword>
<dbReference type="InParanoid" id="S8F6W3"/>
<dbReference type="AlphaFoldDB" id="S8F6W3"/>
<dbReference type="Gene3D" id="2.60.120.260">
    <property type="entry name" value="Galactose-binding domain-like"/>
    <property type="match status" value="1"/>
</dbReference>
<dbReference type="InterPro" id="IPR054593">
    <property type="entry name" value="Beta-mannosidase-like_N2"/>
</dbReference>
<evidence type="ECO:0000313" key="12">
    <source>
        <dbReference type="EMBL" id="EPS94634.1"/>
    </source>
</evidence>
<evidence type="ECO:0000313" key="13">
    <source>
        <dbReference type="Proteomes" id="UP000015241"/>
    </source>
</evidence>
<evidence type="ECO:0000259" key="9">
    <source>
        <dbReference type="Pfam" id="PF00703"/>
    </source>
</evidence>
<dbReference type="PANTHER" id="PTHR43730:SF1">
    <property type="entry name" value="BETA-MANNOSIDASE"/>
    <property type="match status" value="1"/>
</dbReference>
<dbReference type="eggNOG" id="KOG2230">
    <property type="taxonomic scope" value="Eukaryota"/>
</dbReference>
<dbReference type="Pfam" id="PF00703">
    <property type="entry name" value="Glyco_hydro_2"/>
    <property type="match status" value="1"/>
</dbReference>
<dbReference type="EC" id="3.2.1.25" evidence="3"/>
<dbReference type="STRING" id="743788.S8F6W3"/>
<evidence type="ECO:0000256" key="2">
    <source>
        <dbReference type="ARBA" id="ARBA00004740"/>
    </source>
</evidence>
<evidence type="ECO:0000256" key="1">
    <source>
        <dbReference type="ARBA" id="ARBA00000829"/>
    </source>
</evidence>
<comment type="similarity">
    <text evidence="6">Belongs to the glycosyl hydrolase 2 family. Beta-mannosidase B subfamily.</text>
</comment>
<dbReference type="GO" id="GO:0005975">
    <property type="term" value="P:carbohydrate metabolic process"/>
    <property type="evidence" value="ECO:0007669"/>
    <property type="project" value="InterPro"/>
</dbReference>
<dbReference type="Gene3D" id="3.20.20.80">
    <property type="entry name" value="Glycosidases"/>
    <property type="match status" value="1"/>
</dbReference>
<organism evidence="12 13">
    <name type="scientific">Fomitopsis schrenkii</name>
    <name type="common">Brown rot fungus</name>
    <dbReference type="NCBI Taxonomy" id="2126942"/>
    <lineage>
        <taxon>Eukaryota</taxon>
        <taxon>Fungi</taxon>
        <taxon>Dikarya</taxon>
        <taxon>Basidiomycota</taxon>
        <taxon>Agaricomycotina</taxon>
        <taxon>Agaricomycetes</taxon>
        <taxon>Polyporales</taxon>
        <taxon>Fomitopsis</taxon>
    </lineage>
</organism>
<evidence type="ECO:0000256" key="8">
    <source>
        <dbReference type="ARBA" id="ARBA00041614"/>
    </source>
</evidence>
<accession>S8F6W3</accession>
<dbReference type="EMBL" id="KE504227">
    <property type="protein sequence ID" value="EPS94634.1"/>
    <property type="molecule type" value="Genomic_DNA"/>
</dbReference>
<keyword evidence="5" id="KW-0326">Glycosidase</keyword>
<dbReference type="InterPro" id="IPR013783">
    <property type="entry name" value="Ig-like_fold"/>
</dbReference>
<protein>
    <recommendedName>
        <fullName evidence="7">Beta-mannosidase B</fullName>
        <ecNumber evidence="3">3.2.1.25</ecNumber>
    </recommendedName>
    <alternativeName>
        <fullName evidence="8">Mannanase B</fullName>
    </alternativeName>
</protein>
<comment type="pathway">
    <text evidence="2">Glycan metabolism; N-glycan degradation.</text>
</comment>
<dbReference type="InterPro" id="IPR017853">
    <property type="entry name" value="GH"/>
</dbReference>
<keyword evidence="13" id="KW-1185">Reference proteome</keyword>
<dbReference type="InterPro" id="IPR006102">
    <property type="entry name" value="Ig-like_GH2"/>
</dbReference>
<feature type="domain" description="Beta-mannosidase-like galactose-binding" evidence="11">
    <location>
        <begin position="36"/>
        <end position="200"/>
    </location>
</feature>
<feature type="domain" description="Mannosidase Ig/CBM-like" evidence="10">
    <location>
        <begin position="697"/>
        <end position="797"/>
    </location>
</feature>
<dbReference type="FunFam" id="3.20.20.80:FF:000050">
    <property type="entry name" value="Beta-mannosidase B"/>
    <property type="match status" value="1"/>
</dbReference>
<dbReference type="PANTHER" id="PTHR43730">
    <property type="entry name" value="BETA-MANNOSIDASE"/>
    <property type="match status" value="1"/>
</dbReference>
<dbReference type="SUPFAM" id="SSF49785">
    <property type="entry name" value="Galactose-binding domain-like"/>
    <property type="match status" value="1"/>
</dbReference>
<sequence>MTARVLELNVGWYWKERDIAEHASVVGELARNPTTSPSWAPAQKFPSEIHVELLKAGRIPDPFVGFNEHHVQWIGQKEWLYYYSFPRPEHASNTPHAELQFEGLDTICDVYLNGEQVLSTNNMFRTYTIALGTSSLQSENSLLLHFRSAQIIAKELEAKYGRVRAGSTNLGDPSRVYVRKAQYNWRWDWGPELMTCGPYRPISLVTYTARVSSIYARAAVTPAPALAPSLVIDIETLGNTELVANVRVVLQKESSGEIVRQETISIGGTGPHDAIVSWDLRGAVDLWWPVGYGQQEMYTAEVTLLDRNSGVLDIATQRIGFRYVELIQEPLLQPDQYGTGTTFLFQVNGVRIFMGGSNWIPARSFLTEITPERYRAWLALLRDGNQNMVRIWGGGVYEPDVFYDTCDELGILVWQDFQFACGVYPAHDEFVDNVRQEAEDNVKRLRHHPSVALFCGNNEDYQQVLQWGDISDLPARRIYEHVLPEVVERLTNPPIPYHRGSPYGGKDWDTADPTIGDVHQWDIWGGKERPWQEYGERGGRFVSEFGIPSFPDVRTVDYWLAGDTKDRWAQSKSMAQHNRAGGHERRFAILMNENFRVTGDFETEAVSFAYRIWRRAWKGTGKEYTAGVLVWQLNDCWPVTSWAIADFFLRTKPVYYTIKRELAPLSVGILRTVQKDRDNDRPKQFYEFGSFRSVGATIEVWACNSTLQARHAKLVLYCADLDSSWTHQQDTVVTLHANQSTELMNIPCPAPPSIASSHRLGPGLTTSYSVVVSARLVDQRSGEVLARYADWPQPFKYVEPPNPEIHVERVGERISIRAEKPVKGLFLTADDDPDSLVRWSDNTLDLMPGDEQIIYAKGLQRNNRVQYTYFGLLGLQEVQGV</sequence>